<dbReference type="AlphaFoldDB" id="A0A921MS05"/>
<dbReference type="SUPFAM" id="SSF50630">
    <property type="entry name" value="Acid proteases"/>
    <property type="match status" value="1"/>
</dbReference>
<dbReference type="InterPro" id="IPR034122">
    <property type="entry name" value="Retropepsin-like_bacterial"/>
</dbReference>
<evidence type="ECO:0000313" key="2">
    <source>
        <dbReference type="EMBL" id="HJG89290.1"/>
    </source>
</evidence>
<organism evidence="2 3">
    <name type="scientific">Barnesiella viscericola</name>
    <dbReference type="NCBI Taxonomy" id="397865"/>
    <lineage>
        <taxon>Bacteria</taxon>
        <taxon>Pseudomonadati</taxon>
        <taxon>Bacteroidota</taxon>
        <taxon>Bacteroidia</taxon>
        <taxon>Bacteroidales</taxon>
        <taxon>Barnesiellaceae</taxon>
        <taxon>Barnesiella</taxon>
    </lineage>
</organism>
<reference evidence="2" key="1">
    <citation type="journal article" date="2021" name="PeerJ">
        <title>Extensive microbial diversity within the chicken gut microbiome revealed by metagenomics and culture.</title>
        <authorList>
            <person name="Gilroy R."/>
            <person name="Ravi A."/>
            <person name="Getino M."/>
            <person name="Pursley I."/>
            <person name="Horton D.L."/>
            <person name="Alikhan N.F."/>
            <person name="Baker D."/>
            <person name="Gharbi K."/>
            <person name="Hall N."/>
            <person name="Watson M."/>
            <person name="Adriaenssens E.M."/>
            <person name="Foster-Nyarko E."/>
            <person name="Jarju S."/>
            <person name="Secka A."/>
            <person name="Antonio M."/>
            <person name="Oren A."/>
            <person name="Chaudhuri R.R."/>
            <person name="La Ragione R."/>
            <person name="Hildebrand F."/>
            <person name="Pallen M.J."/>
        </authorList>
    </citation>
    <scope>NUCLEOTIDE SEQUENCE</scope>
    <source>
        <strain evidence="2">CHK121-7720</strain>
    </source>
</reference>
<evidence type="ECO:0000313" key="3">
    <source>
        <dbReference type="Proteomes" id="UP000757103"/>
    </source>
</evidence>
<dbReference type="InterPro" id="IPR021109">
    <property type="entry name" value="Peptidase_aspartic_dom_sf"/>
</dbReference>
<comment type="caution">
    <text evidence="2">The sequence shown here is derived from an EMBL/GenBank/DDBJ whole genome shotgun (WGS) entry which is preliminary data.</text>
</comment>
<keyword evidence="1" id="KW-0732">Signal</keyword>
<dbReference type="Gene3D" id="2.40.70.10">
    <property type="entry name" value="Acid Proteases"/>
    <property type="match status" value="2"/>
</dbReference>
<accession>A0A921MS05</accession>
<proteinExistence type="predicted"/>
<gene>
    <name evidence="2" type="ORF">K8U91_07460</name>
</gene>
<evidence type="ECO:0000256" key="1">
    <source>
        <dbReference type="SAM" id="SignalP"/>
    </source>
</evidence>
<reference evidence="2" key="2">
    <citation type="submission" date="2021-09" db="EMBL/GenBank/DDBJ databases">
        <authorList>
            <person name="Gilroy R."/>
        </authorList>
    </citation>
    <scope>NUCLEOTIDE SEQUENCE</scope>
    <source>
        <strain evidence="2">CHK121-7720</strain>
    </source>
</reference>
<protein>
    <submittedName>
        <fullName evidence="2">Retropepsin-like domain-containing protein</fullName>
    </submittedName>
</protein>
<dbReference type="RefSeq" id="WP_273306336.1">
    <property type="nucleotide sequence ID" value="NZ_DYUD01000023.1"/>
</dbReference>
<dbReference type="CDD" id="cd05483">
    <property type="entry name" value="retropepsin_like_bacteria"/>
    <property type="match status" value="1"/>
</dbReference>
<dbReference type="Proteomes" id="UP000757103">
    <property type="component" value="Unassembled WGS sequence"/>
</dbReference>
<dbReference type="Pfam" id="PF13650">
    <property type="entry name" value="Asp_protease_2"/>
    <property type="match status" value="1"/>
</dbReference>
<dbReference type="EMBL" id="DYUD01000023">
    <property type="protein sequence ID" value="HJG89290.1"/>
    <property type="molecule type" value="Genomic_DNA"/>
</dbReference>
<feature type="signal peptide" evidence="1">
    <location>
        <begin position="1"/>
        <end position="19"/>
    </location>
</feature>
<feature type="chain" id="PRO_5037597483" evidence="1">
    <location>
        <begin position="20"/>
        <end position="452"/>
    </location>
</feature>
<sequence length="452" mass="50333">MLKKLCTIFCLLISLSIQAQNADVRVGQLINESNWFELEQTLKITPADSISPFLQQLATAMTHHYFNRPDSACVVLYDLLSNHQQELGDYTMNMVLLYSANLARIGHYNDAADLLENLYSQLAAMGIDSTQIASYRDQVQQYRALAASGPFYQPLHKSDEYHIPMAIGDKEGQHSIEMDGSINGKNGRFLFDTGAGENLITPQLAKEYGLRSLETDITVAGVGGLKEGGYAIADTLRIGGMTWLNVPFAVIDTHTGHEEADKFNEKFQLPPVIGLPVMLCMQEIQLDFARRELVIPAIPTPNPLGKSNLMRTETEGLQLKTADETGQPLYFHFDTGFYYTNMEPIWYDRHRQEVDAAGVPDSLRVAGIGGVSITRTYKLPQMKFQIGNGIVTIDSIKVNTGIDLYTGEKRSPDFSKGTEDGVLGLNALEKFSKVIINLKDMYMEAIPYPEKK</sequence>
<name>A0A921MS05_9BACT</name>